<dbReference type="InterPro" id="IPR002150">
    <property type="entry name" value="Ribosomal_bL31"/>
</dbReference>
<dbReference type="SUPFAM" id="SSF143800">
    <property type="entry name" value="L28p-like"/>
    <property type="match status" value="1"/>
</dbReference>
<feature type="transmembrane region" description="Helical" evidence="6">
    <location>
        <begin position="97"/>
        <end position="119"/>
    </location>
</feature>
<protein>
    <recommendedName>
        <fullName evidence="4">Large ribosomal subunit protein bL31c</fullName>
    </recommendedName>
    <alternativeName>
        <fullName evidence="5">50S ribosomal protein L31, chloroplastic</fullName>
    </alternativeName>
</protein>
<comment type="similarity">
    <text evidence="1">Belongs to the bacterial ribosomal protein bL31 family. Type A subfamily.</text>
</comment>
<dbReference type="PRINTS" id="PR01249">
    <property type="entry name" value="RIBOSOMALL31"/>
</dbReference>
<dbReference type="AlphaFoldDB" id="A0A7S4G8G4"/>
<keyword evidence="6" id="KW-0472">Membrane</keyword>
<keyword evidence="6" id="KW-1133">Transmembrane helix</keyword>
<dbReference type="GO" id="GO:0006412">
    <property type="term" value="P:translation"/>
    <property type="evidence" value="ECO:0007669"/>
    <property type="project" value="InterPro"/>
</dbReference>
<dbReference type="NCBIfam" id="TIGR00105">
    <property type="entry name" value="L31"/>
    <property type="match status" value="1"/>
</dbReference>
<evidence type="ECO:0000313" key="7">
    <source>
        <dbReference type="EMBL" id="CAE0828655.1"/>
    </source>
</evidence>
<sequence length="245" mass="25927">MDAKQSTCAAVIGISIGVIAFVSFNSVAQSSATSLVASVPTTARPVTVAAATRPTFVEANVNQNFEASLYNSAQNAEEAAAQYEYETVSLPASQESWAWRSLLVLGLIPAAVVAAVSVLRRQTQGLVTLEDVEAGARPFQYNTTSPFRGTSVPGRASLALSAKKDIHPEYFEEAKVYCGGEHVFTTSGSQEKYVVDIWSGNHPFYKKDGGPLIADAGRVDRFKNKYGSLGGLGEVPGAGGAKEEK</sequence>
<dbReference type="InterPro" id="IPR042105">
    <property type="entry name" value="Ribosomal_bL31_sf"/>
</dbReference>
<evidence type="ECO:0000256" key="5">
    <source>
        <dbReference type="ARBA" id="ARBA00035529"/>
    </source>
</evidence>
<dbReference type="InterPro" id="IPR034704">
    <property type="entry name" value="Ribosomal_bL28/bL31-like_sf"/>
</dbReference>
<evidence type="ECO:0000256" key="3">
    <source>
        <dbReference type="ARBA" id="ARBA00023274"/>
    </source>
</evidence>
<evidence type="ECO:0000256" key="4">
    <source>
        <dbReference type="ARBA" id="ARBA00035270"/>
    </source>
</evidence>
<keyword evidence="2" id="KW-0689">Ribosomal protein</keyword>
<gene>
    <name evidence="7" type="ORF">EGYM00163_LOCUS39932</name>
</gene>
<proteinExistence type="inferred from homology"/>
<accession>A0A7S4G8G4</accession>
<dbReference type="EMBL" id="HBJA01116077">
    <property type="protein sequence ID" value="CAE0828655.1"/>
    <property type="molecule type" value="Transcribed_RNA"/>
</dbReference>
<dbReference type="Pfam" id="PF01197">
    <property type="entry name" value="Ribosomal_L31"/>
    <property type="match status" value="1"/>
</dbReference>
<feature type="transmembrane region" description="Helical" evidence="6">
    <location>
        <begin position="7"/>
        <end position="28"/>
    </location>
</feature>
<name>A0A7S4G8G4_9EUGL</name>
<evidence type="ECO:0000256" key="2">
    <source>
        <dbReference type="ARBA" id="ARBA00022980"/>
    </source>
</evidence>
<dbReference type="PANTHER" id="PTHR33280">
    <property type="entry name" value="50S RIBOSOMAL PROTEIN L31, CHLOROPLASTIC"/>
    <property type="match status" value="1"/>
</dbReference>
<evidence type="ECO:0000256" key="1">
    <source>
        <dbReference type="ARBA" id="ARBA00009296"/>
    </source>
</evidence>
<dbReference type="GO" id="GO:0005840">
    <property type="term" value="C:ribosome"/>
    <property type="evidence" value="ECO:0007669"/>
    <property type="project" value="UniProtKB-KW"/>
</dbReference>
<dbReference type="Gene3D" id="4.10.830.30">
    <property type="entry name" value="Ribosomal protein L31"/>
    <property type="match status" value="1"/>
</dbReference>
<dbReference type="PANTHER" id="PTHR33280:SF1">
    <property type="entry name" value="LARGE RIBOSOMAL SUBUNIT PROTEIN BL31C"/>
    <property type="match status" value="1"/>
</dbReference>
<reference evidence="7" key="1">
    <citation type="submission" date="2021-01" db="EMBL/GenBank/DDBJ databases">
        <authorList>
            <person name="Corre E."/>
            <person name="Pelletier E."/>
            <person name="Niang G."/>
            <person name="Scheremetjew M."/>
            <person name="Finn R."/>
            <person name="Kale V."/>
            <person name="Holt S."/>
            <person name="Cochrane G."/>
            <person name="Meng A."/>
            <person name="Brown T."/>
            <person name="Cohen L."/>
        </authorList>
    </citation>
    <scope>NUCLEOTIDE SEQUENCE</scope>
    <source>
        <strain evidence="7">CCMP1594</strain>
    </source>
</reference>
<dbReference type="GO" id="GO:0003735">
    <property type="term" value="F:structural constituent of ribosome"/>
    <property type="evidence" value="ECO:0007669"/>
    <property type="project" value="InterPro"/>
</dbReference>
<keyword evidence="6" id="KW-0812">Transmembrane</keyword>
<dbReference type="GO" id="GO:1990904">
    <property type="term" value="C:ribonucleoprotein complex"/>
    <property type="evidence" value="ECO:0007669"/>
    <property type="project" value="UniProtKB-KW"/>
</dbReference>
<keyword evidence="3" id="KW-0687">Ribonucleoprotein</keyword>
<organism evidence="7">
    <name type="scientific">Eutreptiella gymnastica</name>
    <dbReference type="NCBI Taxonomy" id="73025"/>
    <lineage>
        <taxon>Eukaryota</taxon>
        <taxon>Discoba</taxon>
        <taxon>Euglenozoa</taxon>
        <taxon>Euglenida</taxon>
        <taxon>Spirocuta</taxon>
        <taxon>Euglenophyceae</taxon>
        <taxon>Eutreptiales</taxon>
        <taxon>Eutreptiaceae</taxon>
        <taxon>Eutreptiella</taxon>
    </lineage>
</organism>
<evidence type="ECO:0000256" key="6">
    <source>
        <dbReference type="SAM" id="Phobius"/>
    </source>
</evidence>